<proteinExistence type="predicted"/>
<feature type="transmembrane region" description="Helical" evidence="1">
    <location>
        <begin position="53"/>
        <end position="73"/>
    </location>
</feature>
<protein>
    <submittedName>
        <fullName evidence="2">YitT family protein</fullName>
    </submittedName>
</protein>
<dbReference type="EMBL" id="JBHSQO010000020">
    <property type="protein sequence ID" value="MFC6091638.1"/>
    <property type="molecule type" value="Genomic_DNA"/>
</dbReference>
<sequence length="218" mass="22743">MTGIDRRAVASRVVRLLGGTMLMGVAVAALVRAQLGLLPLDVLHLAVGRHTGWTLGGAFIAVQATLLMIYLPLRIRPGTGTVAAAVIPALSCDVVLASMPAPQALAWRLLLLVTGGALFAVGVALYLGARMGTLPRDGLMLELHRRHPRLRPAPIRVVADATCLLAGWSLLGPITAVVDGTVGPATLLLTALLGPGIAFLVRRIKPYPTCAPHHRAPG</sequence>
<keyword evidence="3" id="KW-1185">Reference proteome</keyword>
<gene>
    <name evidence="2" type="ORF">ACFP3R_20395</name>
</gene>
<feature type="transmembrane region" description="Helical" evidence="1">
    <location>
        <begin position="105"/>
        <end position="129"/>
    </location>
</feature>
<organism evidence="2 3">
    <name type="scientific">Saccharothrix lopnurensis</name>
    <dbReference type="NCBI Taxonomy" id="1670621"/>
    <lineage>
        <taxon>Bacteria</taxon>
        <taxon>Bacillati</taxon>
        <taxon>Actinomycetota</taxon>
        <taxon>Actinomycetes</taxon>
        <taxon>Pseudonocardiales</taxon>
        <taxon>Pseudonocardiaceae</taxon>
        <taxon>Saccharothrix</taxon>
    </lineage>
</organism>
<dbReference type="Pfam" id="PF19700">
    <property type="entry name" value="DUF6198"/>
    <property type="match status" value="1"/>
</dbReference>
<feature type="transmembrane region" description="Helical" evidence="1">
    <location>
        <begin position="12"/>
        <end position="33"/>
    </location>
</feature>
<dbReference type="PANTHER" id="PTHR40078">
    <property type="entry name" value="INTEGRAL MEMBRANE PROTEIN-RELATED"/>
    <property type="match status" value="1"/>
</dbReference>
<dbReference type="PANTHER" id="PTHR40078:SF1">
    <property type="entry name" value="INTEGRAL MEMBRANE PROTEIN"/>
    <property type="match status" value="1"/>
</dbReference>
<feature type="transmembrane region" description="Helical" evidence="1">
    <location>
        <begin position="150"/>
        <end position="170"/>
    </location>
</feature>
<evidence type="ECO:0000313" key="2">
    <source>
        <dbReference type="EMBL" id="MFC6091638.1"/>
    </source>
</evidence>
<evidence type="ECO:0000313" key="3">
    <source>
        <dbReference type="Proteomes" id="UP001596220"/>
    </source>
</evidence>
<name>A0ABW1P9A1_9PSEU</name>
<feature type="transmembrane region" description="Helical" evidence="1">
    <location>
        <begin position="182"/>
        <end position="201"/>
    </location>
</feature>
<keyword evidence="1" id="KW-0472">Membrane</keyword>
<comment type="caution">
    <text evidence="2">The sequence shown here is derived from an EMBL/GenBank/DDBJ whole genome shotgun (WGS) entry which is preliminary data.</text>
</comment>
<accession>A0ABW1P9A1</accession>
<keyword evidence="1" id="KW-0812">Transmembrane</keyword>
<dbReference type="Proteomes" id="UP001596220">
    <property type="component" value="Unassembled WGS sequence"/>
</dbReference>
<dbReference type="RefSeq" id="WP_380637916.1">
    <property type="nucleotide sequence ID" value="NZ_JBHSQO010000020.1"/>
</dbReference>
<evidence type="ECO:0000256" key="1">
    <source>
        <dbReference type="SAM" id="Phobius"/>
    </source>
</evidence>
<keyword evidence="1" id="KW-1133">Transmembrane helix</keyword>
<reference evidence="3" key="1">
    <citation type="journal article" date="2019" name="Int. J. Syst. Evol. Microbiol.">
        <title>The Global Catalogue of Microorganisms (GCM) 10K type strain sequencing project: providing services to taxonomists for standard genome sequencing and annotation.</title>
        <authorList>
            <consortium name="The Broad Institute Genomics Platform"/>
            <consortium name="The Broad Institute Genome Sequencing Center for Infectious Disease"/>
            <person name="Wu L."/>
            <person name="Ma J."/>
        </authorList>
    </citation>
    <scope>NUCLEOTIDE SEQUENCE [LARGE SCALE GENOMIC DNA]</scope>
    <source>
        <strain evidence="3">CGMCC 4.7246</strain>
    </source>
</reference>
<dbReference type="InterPro" id="IPR038750">
    <property type="entry name" value="YczE/YyaS-like"/>
</dbReference>
<feature type="transmembrane region" description="Helical" evidence="1">
    <location>
        <begin position="80"/>
        <end position="99"/>
    </location>
</feature>